<comment type="caution">
    <text evidence="2">The sequence shown here is derived from an EMBL/GenBank/DDBJ whole genome shotgun (WGS) entry which is preliminary data.</text>
</comment>
<dbReference type="Pfam" id="PF05175">
    <property type="entry name" value="MTS"/>
    <property type="match status" value="1"/>
</dbReference>
<keyword evidence="2" id="KW-0489">Methyltransferase</keyword>
<dbReference type="SUPFAM" id="SSF53335">
    <property type="entry name" value="S-adenosyl-L-methionine-dependent methyltransferases"/>
    <property type="match status" value="1"/>
</dbReference>
<dbReference type="PANTHER" id="PTHR18895">
    <property type="entry name" value="HEMK METHYLTRANSFERASE"/>
    <property type="match status" value="1"/>
</dbReference>
<sequence length="252" mass="26078">MELAEAVVALRAAGCVHAEDEAAAIWSTFATAESRAGAVASRAGGMPLEQVVGWAEFGPVRVALAPGVFVPRRRAEAILAPAVSLRPSARVVVDLGCGAGALAASLAALLPGAEVHGVELDPVAAACARRTGGFEVHDGSWWSGLPASLTGRVDLAVAYLPHVPTARLDDVHPDFRAHEPALSVDGGPDGLDPLREVLAGLDAWLSPDGVLVTLLERDQVPTGARVLAEEDDDVVVAFEPRRAQSCWASPTT</sequence>
<gene>
    <name evidence="2" type="ORF">ISU07_03880</name>
</gene>
<evidence type="ECO:0000259" key="1">
    <source>
        <dbReference type="Pfam" id="PF05175"/>
    </source>
</evidence>
<accession>A0A930YJ13</accession>
<proteinExistence type="predicted"/>
<feature type="domain" description="Methyltransferase small" evidence="1">
    <location>
        <begin position="64"/>
        <end position="131"/>
    </location>
</feature>
<dbReference type="Proteomes" id="UP000640489">
    <property type="component" value="Unassembled WGS sequence"/>
</dbReference>
<dbReference type="GO" id="GO:0008168">
    <property type="term" value="F:methyltransferase activity"/>
    <property type="evidence" value="ECO:0007669"/>
    <property type="project" value="UniProtKB-KW"/>
</dbReference>
<reference evidence="2" key="1">
    <citation type="submission" date="2020-11" db="EMBL/GenBank/DDBJ databases">
        <title>Nocardioides sp. nov., isolated from Soil of Cynanchum wilfordii Hemsley rhizosphere.</title>
        <authorList>
            <person name="Lee J.-S."/>
            <person name="Suh M.K."/>
            <person name="Kim J.-S."/>
        </authorList>
    </citation>
    <scope>NUCLEOTIDE SEQUENCE</scope>
    <source>
        <strain evidence="2">KCTC 19275</strain>
    </source>
</reference>
<dbReference type="GO" id="GO:0032259">
    <property type="term" value="P:methylation"/>
    <property type="evidence" value="ECO:0007669"/>
    <property type="project" value="UniProtKB-KW"/>
</dbReference>
<organism evidence="2 3">
    <name type="scientific">Nocardioides islandensis</name>
    <dbReference type="NCBI Taxonomy" id="433663"/>
    <lineage>
        <taxon>Bacteria</taxon>
        <taxon>Bacillati</taxon>
        <taxon>Actinomycetota</taxon>
        <taxon>Actinomycetes</taxon>
        <taxon>Propionibacteriales</taxon>
        <taxon>Nocardioidaceae</taxon>
        <taxon>Nocardioides</taxon>
    </lineage>
</organism>
<dbReference type="RefSeq" id="WP_194705391.1">
    <property type="nucleotide sequence ID" value="NZ_JADKPN010000001.1"/>
</dbReference>
<keyword evidence="3" id="KW-1185">Reference proteome</keyword>
<dbReference type="PANTHER" id="PTHR18895:SF74">
    <property type="entry name" value="MTRF1L RELEASE FACTOR GLUTAMINE METHYLTRANSFERASE"/>
    <property type="match status" value="1"/>
</dbReference>
<dbReference type="InterPro" id="IPR029063">
    <property type="entry name" value="SAM-dependent_MTases_sf"/>
</dbReference>
<dbReference type="Gene3D" id="3.40.50.150">
    <property type="entry name" value="Vaccinia Virus protein VP39"/>
    <property type="match status" value="1"/>
</dbReference>
<keyword evidence="2" id="KW-0808">Transferase</keyword>
<dbReference type="AlphaFoldDB" id="A0A930YJ13"/>
<evidence type="ECO:0000313" key="2">
    <source>
        <dbReference type="EMBL" id="MBF4762255.1"/>
    </source>
</evidence>
<dbReference type="InterPro" id="IPR007848">
    <property type="entry name" value="Small_mtfrase_dom"/>
</dbReference>
<protein>
    <submittedName>
        <fullName evidence="2">Methyltransferase</fullName>
    </submittedName>
</protein>
<evidence type="ECO:0000313" key="3">
    <source>
        <dbReference type="Proteomes" id="UP000640489"/>
    </source>
</evidence>
<name>A0A930YJ13_9ACTN</name>
<dbReference type="EMBL" id="JADKPN010000001">
    <property type="protein sequence ID" value="MBF4762255.1"/>
    <property type="molecule type" value="Genomic_DNA"/>
</dbReference>
<dbReference type="InterPro" id="IPR050320">
    <property type="entry name" value="N5-glutamine_MTase"/>
</dbReference>